<dbReference type="EMBL" id="NKXS01000079">
    <property type="protein sequence ID" value="PIN26514.1"/>
    <property type="molecule type" value="Genomic_DNA"/>
</dbReference>
<dbReference type="SUPFAM" id="SSF118290">
    <property type="entry name" value="WRKY DNA-binding domain"/>
    <property type="match status" value="1"/>
</dbReference>
<feature type="compositionally biased region" description="Basic and acidic residues" evidence="7">
    <location>
        <begin position="185"/>
        <end position="201"/>
    </location>
</feature>
<protein>
    <recommendedName>
        <fullName evidence="8">WRKY domain-containing protein</fullName>
    </recommendedName>
</protein>
<dbReference type="FunFam" id="2.20.25.80:FF:000009">
    <property type="entry name" value="WRKY transcription factor 53"/>
    <property type="match status" value="1"/>
</dbReference>
<dbReference type="GO" id="GO:0000976">
    <property type="term" value="F:transcription cis-regulatory region binding"/>
    <property type="evidence" value="ECO:0007669"/>
    <property type="project" value="TreeGrafter"/>
</dbReference>
<keyword evidence="2" id="KW-0805">Transcription regulation</keyword>
<dbReference type="PANTHER" id="PTHR32096">
    <property type="entry name" value="WRKY TRANSCRIPTION FACTOR 30-RELATED-RELATED"/>
    <property type="match status" value="1"/>
</dbReference>
<dbReference type="GO" id="GO:0005634">
    <property type="term" value="C:nucleus"/>
    <property type="evidence" value="ECO:0007669"/>
    <property type="project" value="UniProtKB-SubCell"/>
</dbReference>
<dbReference type="GO" id="GO:0042542">
    <property type="term" value="P:response to hydrogen peroxide"/>
    <property type="evidence" value="ECO:0007669"/>
    <property type="project" value="UniProtKB-ARBA"/>
</dbReference>
<dbReference type="InterPro" id="IPR044810">
    <property type="entry name" value="WRKY_plant"/>
</dbReference>
<evidence type="ECO:0000256" key="5">
    <source>
        <dbReference type="ARBA" id="ARBA00023242"/>
    </source>
</evidence>
<evidence type="ECO:0000256" key="2">
    <source>
        <dbReference type="ARBA" id="ARBA00023015"/>
    </source>
</evidence>
<sequence>MEGRKTVIGVLTQGRDLANELKRQLNPITTSREDCDVLVQRILSSYENALKLLDCMALLGNGDPSIAKILESPNSLQGSLISEGSDEDSKDQHHKFKKRKTLPRWSEQVRVGPGTGFEGQLDDGYNWRKYGQKDILGTNHPRAYYRCTHRNTQGCLATKQVQRADDDPSIFEVIYRGKHTCLQERVKQNKENRKKQDESRQAHSQQMMIINEPVLKAEPQELNTNEETQFLSFTFPSTPVESENIETQFFSEAKNFITTSYSPSFLSPATSESYFSLSPCPVNDFGFGSDPDFAEIISNPTPVMDLPLGDLDVSIDQLDFSSQFLDPAEYF</sequence>
<keyword evidence="10" id="KW-1185">Reference proteome</keyword>
<keyword evidence="3" id="KW-0238">DNA-binding</keyword>
<dbReference type="Pfam" id="PF03106">
    <property type="entry name" value="WRKY"/>
    <property type="match status" value="1"/>
</dbReference>
<dbReference type="SMART" id="SM00774">
    <property type="entry name" value="WRKY"/>
    <property type="match status" value="1"/>
</dbReference>
<dbReference type="Proteomes" id="UP000231279">
    <property type="component" value="Unassembled WGS sequence"/>
</dbReference>
<evidence type="ECO:0000259" key="8">
    <source>
        <dbReference type="PROSITE" id="PS50811"/>
    </source>
</evidence>
<dbReference type="PANTHER" id="PTHR32096:SF36">
    <property type="entry name" value="WRKY TRANSCRIPTION FACTOR 41-RELATED"/>
    <property type="match status" value="1"/>
</dbReference>
<evidence type="ECO:0000313" key="9">
    <source>
        <dbReference type="EMBL" id="PIN26514.1"/>
    </source>
</evidence>
<dbReference type="GO" id="GO:0009751">
    <property type="term" value="P:response to salicylic acid"/>
    <property type="evidence" value="ECO:0007669"/>
    <property type="project" value="UniProtKB-ARBA"/>
</dbReference>
<organism evidence="9 10">
    <name type="scientific">Handroanthus impetiginosus</name>
    <dbReference type="NCBI Taxonomy" id="429701"/>
    <lineage>
        <taxon>Eukaryota</taxon>
        <taxon>Viridiplantae</taxon>
        <taxon>Streptophyta</taxon>
        <taxon>Embryophyta</taxon>
        <taxon>Tracheophyta</taxon>
        <taxon>Spermatophyta</taxon>
        <taxon>Magnoliopsida</taxon>
        <taxon>eudicotyledons</taxon>
        <taxon>Gunneridae</taxon>
        <taxon>Pentapetalae</taxon>
        <taxon>asterids</taxon>
        <taxon>lamiids</taxon>
        <taxon>Lamiales</taxon>
        <taxon>Bignoniaceae</taxon>
        <taxon>Crescentiina</taxon>
        <taxon>Tabebuia alliance</taxon>
        <taxon>Handroanthus</taxon>
    </lineage>
</organism>
<dbReference type="Gene3D" id="2.20.25.80">
    <property type="entry name" value="WRKY domain"/>
    <property type="match status" value="1"/>
</dbReference>
<feature type="region of interest" description="Disordered" evidence="7">
    <location>
        <begin position="185"/>
        <end position="204"/>
    </location>
</feature>
<evidence type="ECO:0000256" key="6">
    <source>
        <dbReference type="ARBA" id="ARBA00060850"/>
    </source>
</evidence>
<feature type="region of interest" description="Disordered" evidence="7">
    <location>
        <begin position="79"/>
        <end position="100"/>
    </location>
</feature>
<dbReference type="AlphaFoldDB" id="A0A2G9I9U2"/>
<reference evidence="10" key="1">
    <citation type="journal article" date="2018" name="Gigascience">
        <title>Genome assembly of the Pink Ipe (Handroanthus impetiginosus, Bignoniaceae), a highly valued, ecologically keystone Neotropical timber forest tree.</title>
        <authorList>
            <person name="Silva-Junior O.B."/>
            <person name="Grattapaglia D."/>
            <person name="Novaes E."/>
            <person name="Collevatti R.G."/>
        </authorList>
    </citation>
    <scope>NUCLEOTIDE SEQUENCE [LARGE SCALE GENOMIC DNA]</scope>
    <source>
        <strain evidence="10">cv. UFG-1</strain>
    </source>
</reference>
<keyword evidence="5" id="KW-0539">Nucleus</keyword>
<feature type="domain" description="WRKY" evidence="8">
    <location>
        <begin position="116"/>
        <end position="179"/>
    </location>
</feature>
<accession>A0A2G9I9U2</accession>
<evidence type="ECO:0000256" key="4">
    <source>
        <dbReference type="ARBA" id="ARBA00023163"/>
    </source>
</evidence>
<name>A0A2G9I9U2_9LAMI</name>
<evidence type="ECO:0000256" key="7">
    <source>
        <dbReference type="SAM" id="MobiDB-lite"/>
    </source>
</evidence>
<keyword evidence="4" id="KW-0804">Transcription</keyword>
<dbReference type="GO" id="GO:0003700">
    <property type="term" value="F:DNA-binding transcription factor activity"/>
    <property type="evidence" value="ECO:0007669"/>
    <property type="project" value="InterPro"/>
</dbReference>
<dbReference type="InterPro" id="IPR003657">
    <property type="entry name" value="WRKY_dom"/>
</dbReference>
<dbReference type="OrthoDB" id="1888929at2759"/>
<comment type="caution">
    <text evidence="9">The sequence shown here is derived from an EMBL/GenBank/DDBJ whole genome shotgun (WGS) entry which is preliminary data.</text>
</comment>
<comment type="subcellular location">
    <subcellularLocation>
        <location evidence="1">Nucleus</location>
    </subcellularLocation>
</comment>
<dbReference type="GO" id="GO:0010193">
    <property type="term" value="P:response to ozone"/>
    <property type="evidence" value="ECO:0007669"/>
    <property type="project" value="UniProtKB-ARBA"/>
</dbReference>
<dbReference type="GO" id="GO:0010150">
    <property type="term" value="P:leaf senescence"/>
    <property type="evidence" value="ECO:0007669"/>
    <property type="project" value="UniProtKB-ARBA"/>
</dbReference>
<dbReference type="InterPro" id="IPR036576">
    <property type="entry name" value="WRKY_dom_sf"/>
</dbReference>
<gene>
    <name evidence="9" type="ORF">CDL12_00717</name>
</gene>
<evidence type="ECO:0000256" key="3">
    <source>
        <dbReference type="ARBA" id="ARBA00023125"/>
    </source>
</evidence>
<comment type="similarity">
    <text evidence="6">Belongs to the WRKY group III family.</text>
</comment>
<evidence type="ECO:0000313" key="10">
    <source>
        <dbReference type="Proteomes" id="UP000231279"/>
    </source>
</evidence>
<proteinExistence type="inferred from homology"/>
<evidence type="ECO:0000256" key="1">
    <source>
        <dbReference type="ARBA" id="ARBA00004123"/>
    </source>
</evidence>
<dbReference type="PROSITE" id="PS50811">
    <property type="entry name" value="WRKY"/>
    <property type="match status" value="1"/>
</dbReference>